<name>A0A7H0VJ51_9FLAO</name>
<gene>
    <name evidence="1" type="ORF">H4K34_07875</name>
</gene>
<accession>A0A7H0VJ51</accession>
<evidence type="ECO:0008006" key="3">
    <source>
        <dbReference type="Google" id="ProtNLM"/>
    </source>
</evidence>
<dbReference type="KEGG" id="chyd:H4K34_07875"/>
<keyword evidence="2" id="KW-1185">Reference proteome</keyword>
<dbReference type="Gene3D" id="3.40.50.300">
    <property type="entry name" value="P-loop containing nucleotide triphosphate hydrolases"/>
    <property type="match status" value="1"/>
</dbReference>
<organism evidence="1 2">
    <name type="scientific">Croceimicrobium hydrocarbonivorans</name>
    <dbReference type="NCBI Taxonomy" id="2761580"/>
    <lineage>
        <taxon>Bacteria</taxon>
        <taxon>Pseudomonadati</taxon>
        <taxon>Bacteroidota</taxon>
        <taxon>Flavobacteriia</taxon>
        <taxon>Flavobacteriales</taxon>
        <taxon>Owenweeksiaceae</taxon>
        <taxon>Croceimicrobium</taxon>
    </lineage>
</organism>
<protein>
    <recommendedName>
        <fullName evidence="3">Sulfotransferase family protein</fullName>
    </recommendedName>
</protein>
<dbReference type="InterPro" id="IPR027417">
    <property type="entry name" value="P-loop_NTPase"/>
</dbReference>
<evidence type="ECO:0000313" key="1">
    <source>
        <dbReference type="EMBL" id="QNR25749.1"/>
    </source>
</evidence>
<reference evidence="1 2" key="1">
    <citation type="submission" date="2020-08" db="EMBL/GenBank/DDBJ databases">
        <title>Croceimicrobium hydrocarbonivorans gen. nov., sp. nov., a novel marine bacterium isolated from a bacterial consortium that degrades polyethylene terephthalate.</title>
        <authorList>
            <person name="Liu R."/>
        </authorList>
    </citation>
    <scope>NUCLEOTIDE SEQUENCE [LARGE SCALE GENOMIC DNA]</scope>
    <source>
        <strain evidence="1 2">A20-9</strain>
    </source>
</reference>
<dbReference type="RefSeq" id="WP_210760274.1">
    <property type="nucleotide sequence ID" value="NZ_CP060139.1"/>
</dbReference>
<evidence type="ECO:0000313" key="2">
    <source>
        <dbReference type="Proteomes" id="UP000516305"/>
    </source>
</evidence>
<dbReference type="SUPFAM" id="SSF52540">
    <property type="entry name" value="P-loop containing nucleoside triphosphate hydrolases"/>
    <property type="match status" value="1"/>
</dbReference>
<dbReference type="EMBL" id="CP060139">
    <property type="protein sequence ID" value="QNR25749.1"/>
    <property type="molecule type" value="Genomic_DNA"/>
</dbReference>
<sequence length="260" mass="30875">MASLIPLLNQSLGGYLREAMAAYRAKAYPKTTHTERFVLFGRGRTGSTLLSDLLNQSTDIDCDKEIYNRKVLFPKLFLKHRNRVFRSKVYGFKLLSYQLREKLGQEDGRDFLKYLVEKQGYKLIYLTRDNLVRQTLSKHYARFRMSWHETQSLKSRPKMRVDIPAFMTELRAGKELEQYEERCLEGLNYFKVSYEKDLMKASDRFKLVDRLYHYLGVRLFKPENRLKRISADHIGDFVENWEALKQCLAYTEFAEDLENC</sequence>
<dbReference type="Proteomes" id="UP000516305">
    <property type="component" value="Chromosome"/>
</dbReference>
<dbReference type="AlphaFoldDB" id="A0A7H0VJ51"/>
<proteinExistence type="predicted"/>